<dbReference type="InterPro" id="IPR013154">
    <property type="entry name" value="ADH-like_N"/>
</dbReference>
<dbReference type="PANTHER" id="PTHR11695">
    <property type="entry name" value="ALCOHOL DEHYDROGENASE RELATED"/>
    <property type="match status" value="1"/>
</dbReference>
<reference evidence="2 3" key="1">
    <citation type="submission" date="2022-02" db="EMBL/GenBank/DDBJ databases">
        <title>The genome sequence of Shewanella sp. 3B26.</title>
        <authorList>
            <person name="Du J."/>
        </authorList>
    </citation>
    <scope>NUCLEOTIDE SEQUENCE [LARGE SCALE GENOMIC DNA]</scope>
    <source>
        <strain evidence="2 3">3B26</strain>
    </source>
</reference>
<keyword evidence="3" id="KW-1185">Reference proteome</keyword>
<dbReference type="CDD" id="cd08267">
    <property type="entry name" value="MDR1"/>
    <property type="match status" value="1"/>
</dbReference>
<dbReference type="InterPro" id="IPR020843">
    <property type="entry name" value="ER"/>
</dbReference>
<dbReference type="Proteomes" id="UP001297581">
    <property type="component" value="Unassembled WGS sequence"/>
</dbReference>
<comment type="caution">
    <text evidence="2">The sequence shown here is derived from an EMBL/GenBank/DDBJ whole genome shotgun (WGS) entry which is preliminary data.</text>
</comment>
<dbReference type="InterPro" id="IPR011032">
    <property type="entry name" value="GroES-like_sf"/>
</dbReference>
<dbReference type="PANTHER" id="PTHR11695:SF648">
    <property type="entry name" value="ZINC-BINDING OXIDOREDUCTASE"/>
    <property type="match status" value="1"/>
</dbReference>
<evidence type="ECO:0000259" key="1">
    <source>
        <dbReference type="SMART" id="SM00829"/>
    </source>
</evidence>
<name>A0AAJ1F2L3_9GAMM</name>
<proteinExistence type="predicted"/>
<protein>
    <submittedName>
        <fullName evidence="2">NAD(P)-dependent alcohol dehydrogenase</fullName>
    </submittedName>
</protein>
<dbReference type="SMART" id="SM00829">
    <property type="entry name" value="PKS_ER"/>
    <property type="match status" value="1"/>
</dbReference>
<accession>A0AAJ1F2L3</accession>
<dbReference type="SUPFAM" id="SSF51735">
    <property type="entry name" value="NAD(P)-binding Rossmann-fold domains"/>
    <property type="match status" value="1"/>
</dbReference>
<feature type="domain" description="Enoyl reductase (ER)" evidence="1">
    <location>
        <begin position="10"/>
        <end position="323"/>
    </location>
</feature>
<organism evidence="2 3">
    <name type="scientific">Shewanella zhuhaiensis</name>
    <dbReference type="NCBI Taxonomy" id="2919576"/>
    <lineage>
        <taxon>Bacteria</taxon>
        <taxon>Pseudomonadati</taxon>
        <taxon>Pseudomonadota</taxon>
        <taxon>Gammaproteobacteria</taxon>
        <taxon>Alteromonadales</taxon>
        <taxon>Shewanellaceae</taxon>
        <taxon>Shewanella</taxon>
    </lineage>
</organism>
<dbReference type="EMBL" id="JAKUDL010000014">
    <property type="protein sequence ID" value="MCH4296692.1"/>
    <property type="molecule type" value="Genomic_DNA"/>
</dbReference>
<dbReference type="Pfam" id="PF08240">
    <property type="entry name" value="ADH_N"/>
    <property type="match status" value="1"/>
</dbReference>
<dbReference type="AlphaFoldDB" id="A0AAJ1F2L3"/>
<dbReference type="InterPro" id="IPR050700">
    <property type="entry name" value="YIM1/Zinc_Alcohol_DH_Fams"/>
</dbReference>
<dbReference type="RefSeq" id="WP_240592650.1">
    <property type="nucleotide sequence ID" value="NZ_JAKUDL010000014.1"/>
</dbReference>
<dbReference type="SUPFAM" id="SSF50129">
    <property type="entry name" value="GroES-like"/>
    <property type="match status" value="1"/>
</dbReference>
<sequence length="328" mass="34226">MKAVCWQGYGGPEVLTLGDIAPPRPGARQVLIKVHAATVTAGDARLRAMDVAPGFGLATRLAFGLTKPRRRTPGMEFAGEVAEVGRGVSRFRVGEQVFGTAGMALGAHAEYLCIDENAVICQTPANLSHQQAVAAIFGGLTAIQFLRHKASLRPGQRLLINGASGAVGTSAIQLAKAAGAWICGVCSSANTELVRALGADEVLNYDTASSKNTPLLDPEKLYPIDFILDAVGNLTPKSCAQLLGSTGKLIQLNTGLMGNLWAVINPRLIAGVATESAADLQLLNTLLGSGKLVPVIDSVYSLADIASAHRRVDSRRKKGSVVIAVQGQ</sequence>
<dbReference type="Pfam" id="PF13602">
    <property type="entry name" value="ADH_zinc_N_2"/>
    <property type="match status" value="1"/>
</dbReference>
<evidence type="ECO:0000313" key="3">
    <source>
        <dbReference type="Proteomes" id="UP001297581"/>
    </source>
</evidence>
<evidence type="ECO:0000313" key="2">
    <source>
        <dbReference type="EMBL" id="MCH4296692.1"/>
    </source>
</evidence>
<dbReference type="Gene3D" id="3.90.180.10">
    <property type="entry name" value="Medium-chain alcohol dehydrogenases, catalytic domain"/>
    <property type="match status" value="1"/>
</dbReference>
<gene>
    <name evidence="2" type="ORF">MJ923_20510</name>
</gene>
<dbReference type="Gene3D" id="3.40.50.720">
    <property type="entry name" value="NAD(P)-binding Rossmann-like Domain"/>
    <property type="match status" value="1"/>
</dbReference>
<dbReference type="GO" id="GO:0016491">
    <property type="term" value="F:oxidoreductase activity"/>
    <property type="evidence" value="ECO:0007669"/>
    <property type="project" value="InterPro"/>
</dbReference>
<dbReference type="InterPro" id="IPR036291">
    <property type="entry name" value="NAD(P)-bd_dom_sf"/>
</dbReference>